<gene>
    <name evidence="1" type="ORF">L1987_08669</name>
</gene>
<evidence type="ECO:0000313" key="2">
    <source>
        <dbReference type="Proteomes" id="UP001056120"/>
    </source>
</evidence>
<keyword evidence="2" id="KW-1185">Reference proteome</keyword>
<dbReference type="Proteomes" id="UP001056120">
    <property type="component" value="Linkage Group LG03"/>
</dbReference>
<accession>A0ACB9JP59</accession>
<name>A0ACB9JP59_9ASTR</name>
<dbReference type="EMBL" id="CM042020">
    <property type="protein sequence ID" value="KAI3821112.1"/>
    <property type="molecule type" value="Genomic_DNA"/>
</dbReference>
<reference evidence="1 2" key="2">
    <citation type="journal article" date="2022" name="Mol. Ecol. Resour.">
        <title>The genomes of chicory, endive, great burdock and yacon provide insights into Asteraceae paleo-polyploidization history and plant inulin production.</title>
        <authorList>
            <person name="Fan W."/>
            <person name="Wang S."/>
            <person name="Wang H."/>
            <person name="Wang A."/>
            <person name="Jiang F."/>
            <person name="Liu H."/>
            <person name="Zhao H."/>
            <person name="Xu D."/>
            <person name="Zhang Y."/>
        </authorList>
    </citation>
    <scope>NUCLEOTIDE SEQUENCE [LARGE SCALE GENOMIC DNA]</scope>
    <source>
        <strain evidence="2">cv. Yunnan</strain>
        <tissue evidence="1">Leaves</tissue>
    </source>
</reference>
<organism evidence="1 2">
    <name type="scientific">Smallanthus sonchifolius</name>
    <dbReference type="NCBI Taxonomy" id="185202"/>
    <lineage>
        <taxon>Eukaryota</taxon>
        <taxon>Viridiplantae</taxon>
        <taxon>Streptophyta</taxon>
        <taxon>Embryophyta</taxon>
        <taxon>Tracheophyta</taxon>
        <taxon>Spermatophyta</taxon>
        <taxon>Magnoliopsida</taxon>
        <taxon>eudicotyledons</taxon>
        <taxon>Gunneridae</taxon>
        <taxon>Pentapetalae</taxon>
        <taxon>asterids</taxon>
        <taxon>campanulids</taxon>
        <taxon>Asterales</taxon>
        <taxon>Asteraceae</taxon>
        <taxon>Asteroideae</taxon>
        <taxon>Heliantheae alliance</taxon>
        <taxon>Millerieae</taxon>
        <taxon>Smallanthus</taxon>
    </lineage>
</organism>
<proteinExistence type="predicted"/>
<sequence>MYDRMEHGFRDLHGLMTTGHNEIRMLLSTGQQRQEEALRYMMGNMNMNVPSFFAPQGSSGQQYSGYGQYGSYGQLGSSGQYGADRSPPEFPIFEAESEEDEE</sequence>
<comment type="caution">
    <text evidence="1">The sequence shown here is derived from an EMBL/GenBank/DDBJ whole genome shotgun (WGS) entry which is preliminary data.</text>
</comment>
<protein>
    <submittedName>
        <fullName evidence="1">Uncharacterized protein</fullName>
    </submittedName>
</protein>
<reference evidence="2" key="1">
    <citation type="journal article" date="2022" name="Mol. Ecol. Resour.">
        <title>The genomes of chicory, endive, great burdock and yacon provide insights into Asteraceae palaeo-polyploidization history and plant inulin production.</title>
        <authorList>
            <person name="Fan W."/>
            <person name="Wang S."/>
            <person name="Wang H."/>
            <person name="Wang A."/>
            <person name="Jiang F."/>
            <person name="Liu H."/>
            <person name="Zhao H."/>
            <person name="Xu D."/>
            <person name="Zhang Y."/>
        </authorList>
    </citation>
    <scope>NUCLEOTIDE SEQUENCE [LARGE SCALE GENOMIC DNA]</scope>
    <source>
        <strain evidence="2">cv. Yunnan</strain>
    </source>
</reference>
<evidence type="ECO:0000313" key="1">
    <source>
        <dbReference type="EMBL" id="KAI3821112.1"/>
    </source>
</evidence>